<feature type="transmembrane region" description="Helical" evidence="2">
    <location>
        <begin position="246"/>
        <end position="268"/>
    </location>
</feature>
<feature type="region of interest" description="Disordered" evidence="1">
    <location>
        <begin position="321"/>
        <end position="359"/>
    </location>
</feature>
<dbReference type="GO" id="GO:0016757">
    <property type="term" value="F:glycosyltransferase activity"/>
    <property type="evidence" value="ECO:0007669"/>
    <property type="project" value="UniProtKB-KW"/>
</dbReference>
<dbReference type="Gene3D" id="3.90.550.10">
    <property type="entry name" value="Spore Coat Polysaccharide Biosynthesis Protein SpsA, Chain A"/>
    <property type="match status" value="1"/>
</dbReference>
<name>A0AAE3K8E6_9EURY</name>
<dbReference type="EMBL" id="JAKRVX010000003">
    <property type="protein sequence ID" value="MCL9817227.1"/>
    <property type="molecule type" value="Genomic_DNA"/>
</dbReference>
<dbReference type="PANTHER" id="PTHR48090:SF7">
    <property type="entry name" value="RFBJ PROTEIN"/>
    <property type="match status" value="1"/>
</dbReference>
<evidence type="ECO:0000259" key="3">
    <source>
        <dbReference type="Pfam" id="PF00535"/>
    </source>
</evidence>
<dbReference type="Pfam" id="PF00535">
    <property type="entry name" value="Glycos_transf_2"/>
    <property type="match status" value="1"/>
</dbReference>
<keyword evidence="4" id="KW-0808">Transferase</keyword>
<keyword evidence="4" id="KW-0328">Glycosyltransferase</keyword>
<keyword evidence="2" id="KW-1133">Transmembrane helix</keyword>
<keyword evidence="5" id="KW-1185">Reference proteome</keyword>
<dbReference type="InterPro" id="IPR050256">
    <property type="entry name" value="Glycosyltransferase_2"/>
</dbReference>
<evidence type="ECO:0000313" key="4">
    <source>
        <dbReference type="EMBL" id="MCL9817227.1"/>
    </source>
</evidence>
<keyword evidence="2" id="KW-0812">Transmembrane</keyword>
<dbReference type="InterPro" id="IPR001173">
    <property type="entry name" value="Glyco_trans_2-like"/>
</dbReference>
<protein>
    <submittedName>
        <fullName evidence="4">S-layer glycoprotein N-glycosyltransferase AglJ</fullName>
        <ecNumber evidence="4">2.4.1.-</ecNumber>
    </submittedName>
</protein>
<dbReference type="AlphaFoldDB" id="A0AAE3K8E6"/>
<dbReference type="CDD" id="cd04179">
    <property type="entry name" value="DPM_DPG-synthase_like"/>
    <property type="match status" value="1"/>
</dbReference>
<evidence type="ECO:0000256" key="2">
    <source>
        <dbReference type="SAM" id="Phobius"/>
    </source>
</evidence>
<gene>
    <name evidence="4" type="primary">aglJ</name>
    <name evidence="4" type="ORF">AArcSt2_09745</name>
</gene>
<dbReference type="InterPro" id="IPR026456">
    <property type="entry name" value="GCTrfase_AglJ"/>
</dbReference>
<feature type="transmembrane region" description="Helical" evidence="2">
    <location>
        <begin position="280"/>
        <end position="306"/>
    </location>
</feature>
<evidence type="ECO:0000313" key="5">
    <source>
        <dbReference type="Proteomes" id="UP001203207"/>
    </source>
</evidence>
<comment type="caution">
    <text evidence="4">The sequence shown here is derived from an EMBL/GenBank/DDBJ whole genome shotgun (WGS) entry which is preliminary data.</text>
</comment>
<dbReference type="EC" id="2.4.1.-" evidence="4"/>
<feature type="domain" description="Glycosyltransferase 2-like" evidence="3">
    <location>
        <begin position="25"/>
        <end position="175"/>
    </location>
</feature>
<sequence>MGDRTSNLSETATTADIDATASDVCVLLPTLNEAATIESVVHGYIDAGFSNVLVVDGDSEDETRQLARDAGARVITQTGTGKGQAIREAVEHITAEVVLMADADATYDVSDAERMLEPILVGDFDHVIGNRFANMQPGAMTPLNKIGNRIINSAFALIHGQNYRDILSGYRAFTTESFSQMQLSADGFGVETEMSVECAKRGFKTEVVPITYRPRPDGSDTNLHPIRDGGIIFIELYRKAKTNNPLFYFGSVGAISTTIGLILGFYVVYRWLAFGIGHEILAIGAVAGVLFGVQLLMFGVLSDMLLSLHREQLSRFELLEARTQTQSPPTSQSSEGDRSANADDAISAEYTDPQKSYNK</sequence>
<organism evidence="4 5">
    <name type="scientific">Natronocalculus amylovorans</name>
    <dbReference type="NCBI Taxonomy" id="2917812"/>
    <lineage>
        <taxon>Archaea</taxon>
        <taxon>Methanobacteriati</taxon>
        <taxon>Methanobacteriota</taxon>
        <taxon>Stenosarchaea group</taxon>
        <taxon>Halobacteria</taxon>
        <taxon>Halobacteriales</taxon>
        <taxon>Haloferacaceae</taxon>
        <taxon>Natronocalculus</taxon>
    </lineage>
</organism>
<reference evidence="4" key="2">
    <citation type="submission" date="2022-02" db="EMBL/GenBank/DDBJ databases">
        <authorList>
            <person name="Elcheninov A.G."/>
            <person name="Sorokin D.Y."/>
            <person name="Kublanov I.V."/>
        </authorList>
    </citation>
    <scope>NUCLEOTIDE SEQUENCE</scope>
    <source>
        <strain evidence="4">AArc-St2</strain>
    </source>
</reference>
<dbReference type="InterPro" id="IPR029044">
    <property type="entry name" value="Nucleotide-diphossugar_trans"/>
</dbReference>
<keyword evidence="2" id="KW-0472">Membrane</keyword>
<evidence type="ECO:0000256" key="1">
    <source>
        <dbReference type="SAM" id="MobiDB-lite"/>
    </source>
</evidence>
<dbReference type="RefSeq" id="WP_250584252.1">
    <property type="nucleotide sequence ID" value="NZ_JAKRVX010000003.1"/>
</dbReference>
<dbReference type="PANTHER" id="PTHR48090">
    <property type="entry name" value="UNDECAPRENYL-PHOSPHATE 4-DEOXY-4-FORMAMIDO-L-ARABINOSE TRANSFERASE-RELATED"/>
    <property type="match status" value="1"/>
</dbReference>
<dbReference type="Proteomes" id="UP001203207">
    <property type="component" value="Unassembled WGS sequence"/>
</dbReference>
<accession>A0AAE3K8E6</accession>
<reference evidence="4" key="1">
    <citation type="journal article" date="2022" name="Syst. Appl. Microbiol.">
        <title>Natronocalculus amylovorans gen. nov., sp. nov., and Natranaeroarchaeum aerophilus sp. nov., dominant culturable amylolytic natronoarchaea from hypersaline soda lakes in southwestern Siberia.</title>
        <authorList>
            <person name="Sorokin D.Y."/>
            <person name="Elcheninov A.G."/>
            <person name="Khizhniak T.V."/>
            <person name="Koenen M."/>
            <person name="Bale N.J."/>
            <person name="Damste J.S.S."/>
            <person name="Kublanov I.V."/>
        </authorList>
    </citation>
    <scope>NUCLEOTIDE SEQUENCE</scope>
    <source>
        <strain evidence="4">AArc-St2</strain>
    </source>
</reference>
<dbReference type="NCBIfam" id="TIGR04182">
    <property type="entry name" value="glyco_TIGR04182"/>
    <property type="match status" value="1"/>
</dbReference>
<feature type="compositionally biased region" description="Low complexity" evidence="1">
    <location>
        <begin position="323"/>
        <end position="334"/>
    </location>
</feature>
<proteinExistence type="predicted"/>
<dbReference type="SUPFAM" id="SSF53448">
    <property type="entry name" value="Nucleotide-diphospho-sugar transferases"/>
    <property type="match status" value="1"/>
</dbReference>